<dbReference type="Proteomes" id="UP001139028">
    <property type="component" value="Unassembled WGS sequence"/>
</dbReference>
<dbReference type="AlphaFoldDB" id="A0A9X2ER71"/>
<keyword evidence="1" id="KW-0472">Membrane</keyword>
<evidence type="ECO:0000313" key="2">
    <source>
        <dbReference type="EMBL" id="MCO1336892.1"/>
    </source>
</evidence>
<dbReference type="EMBL" id="JALBWM010000227">
    <property type="protein sequence ID" value="MCO1336892.1"/>
    <property type="molecule type" value="Genomic_DNA"/>
</dbReference>
<name>A0A9X2ER71_9GAMM</name>
<keyword evidence="1" id="KW-0812">Transmembrane</keyword>
<accession>A0A9X2ER71</accession>
<comment type="caution">
    <text evidence="2">The sequence shown here is derived from an EMBL/GenBank/DDBJ whole genome shotgun (WGS) entry which is preliminary data.</text>
</comment>
<feature type="transmembrane region" description="Helical" evidence="1">
    <location>
        <begin position="45"/>
        <end position="62"/>
    </location>
</feature>
<keyword evidence="1" id="KW-1133">Transmembrane helix</keyword>
<dbReference type="RefSeq" id="WP_252472926.1">
    <property type="nucleotide sequence ID" value="NZ_JALBWM010000227.1"/>
</dbReference>
<keyword evidence="3" id="KW-1185">Reference proteome</keyword>
<protein>
    <submittedName>
        <fullName evidence="2">Uncharacterized protein</fullName>
    </submittedName>
</protein>
<sequence>MSEIDPIGSSRVKPVYRKLALVLAVIFIIAICGVIVLLIAEGFDWFLIFGLVICSWSARFFMKVFKS</sequence>
<proteinExistence type="predicted"/>
<evidence type="ECO:0000256" key="1">
    <source>
        <dbReference type="SAM" id="Phobius"/>
    </source>
</evidence>
<evidence type="ECO:0000313" key="3">
    <source>
        <dbReference type="Proteomes" id="UP001139028"/>
    </source>
</evidence>
<gene>
    <name evidence="2" type="ORF">MO867_21420</name>
</gene>
<reference evidence="2" key="1">
    <citation type="journal article" date="2022" name="Arch. Microbiol.">
        <title>Microbulbifer okhotskensis sp. nov., isolated from a deep bottom sediment of the Okhotsk Sea.</title>
        <authorList>
            <person name="Romanenko L."/>
            <person name="Kurilenko V."/>
            <person name="Otstavnykh N."/>
            <person name="Velansky P."/>
            <person name="Isaeva M."/>
            <person name="Mikhailov V."/>
        </authorList>
    </citation>
    <scope>NUCLEOTIDE SEQUENCE</scope>
    <source>
        <strain evidence="2">OS29</strain>
    </source>
</reference>
<organism evidence="2 3">
    <name type="scientific">Microbulbifer okhotskensis</name>
    <dbReference type="NCBI Taxonomy" id="2926617"/>
    <lineage>
        <taxon>Bacteria</taxon>
        <taxon>Pseudomonadati</taxon>
        <taxon>Pseudomonadota</taxon>
        <taxon>Gammaproteobacteria</taxon>
        <taxon>Cellvibrionales</taxon>
        <taxon>Microbulbiferaceae</taxon>
        <taxon>Microbulbifer</taxon>
    </lineage>
</organism>
<feature type="transmembrane region" description="Helical" evidence="1">
    <location>
        <begin position="20"/>
        <end position="39"/>
    </location>
</feature>